<protein>
    <submittedName>
        <fullName evidence="13">Protein-ER retention receptor, putative</fullName>
    </submittedName>
</protein>
<organism evidence="13 14">
    <name type="scientific">Talaromyces stipitatus (strain ATCC 10500 / CBS 375.48 / QM 6759 / NRRL 1006)</name>
    <name type="common">Penicillium stipitatum</name>
    <dbReference type="NCBI Taxonomy" id="441959"/>
    <lineage>
        <taxon>Eukaryota</taxon>
        <taxon>Fungi</taxon>
        <taxon>Dikarya</taxon>
        <taxon>Ascomycota</taxon>
        <taxon>Pezizomycotina</taxon>
        <taxon>Eurotiomycetes</taxon>
        <taxon>Eurotiomycetidae</taxon>
        <taxon>Eurotiales</taxon>
        <taxon>Trichocomaceae</taxon>
        <taxon>Talaromyces</taxon>
        <taxon>Talaromyces sect. Talaromyces</taxon>
    </lineage>
</organism>
<keyword evidence="3" id="KW-0813">Transport</keyword>
<keyword evidence="14" id="KW-1185">Reference proteome</keyword>
<evidence type="ECO:0000256" key="7">
    <source>
        <dbReference type="ARBA" id="ARBA00022927"/>
    </source>
</evidence>
<evidence type="ECO:0000256" key="4">
    <source>
        <dbReference type="ARBA" id="ARBA00022692"/>
    </source>
</evidence>
<comment type="subcellular location">
    <subcellularLocation>
        <location evidence="1">Endoplasmic reticulum membrane</location>
        <topology evidence="1">Multi-pass membrane protein</topology>
    </subcellularLocation>
</comment>
<dbReference type="PRINTS" id="PR00660">
    <property type="entry name" value="ERLUMENR"/>
</dbReference>
<keyword evidence="6" id="KW-0931">ER-Golgi transport</keyword>
<evidence type="ECO:0000256" key="11">
    <source>
        <dbReference type="SAM" id="MobiDB-lite"/>
    </source>
</evidence>
<accession>B8MEI4</accession>
<evidence type="ECO:0000256" key="2">
    <source>
        <dbReference type="ARBA" id="ARBA00010120"/>
    </source>
</evidence>
<dbReference type="EMBL" id="EQ962656">
    <property type="protein sequence ID" value="EED16611.1"/>
    <property type="molecule type" value="Genomic_DNA"/>
</dbReference>
<dbReference type="GeneID" id="8103659"/>
<feature type="transmembrane region" description="Helical" evidence="12">
    <location>
        <begin position="195"/>
        <end position="215"/>
    </location>
</feature>
<evidence type="ECO:0000256" key="8">
    <source>
        <dbReference type="ARBA" id="ARBA00022989"/>
    </source>
</evidence>
<evidence type="ECO:0000256" key="1">
    <source>
        <dbReference type="ARBA" id="ARBA00004477"/>
    </source>
</evidence>
<feature type="region of interest" description="Disordered" evidence="11">
    <location>
        <begin position="249"/>
        <end position="294"/>
    </location>
</feature>
<dbReference type="Pfam" id="PF00810">
    <property type="entry name" value="ER_lumen_recept"/>
    <property type="match status" value="1"/>
</dbReference>
<dbReference type="HOGENOM" id="CLU_041571_0_0_1"/>
<dbReference type="AlphaFoldDB" id="B8MEI4"/>
<keyword evidence="9 12" id="KW-0472">Membrane</keyword>
<dbReference type="OMA" id="CILIWAI"/>
<dbReference type="PANTHER" id="PTHR10585">
    <property type="entry name" value="ER LUMEN PROTEIN RETAINING RECEPTOR"/>
    <property type="match status" value="1"/>
</dbReference>
<evidence type="ECO:0000256" key="3">
    <source>
        <dbReference type="ARBA" id="ARBA00022448"/>
    </source>
</evidence>
<dbReference type="GO" id="GO:0046923">
    <property type="term" value="F:ER retention sequence binding"/>
    <property type="evidence" value="ECO:0007669"/>
    <property type="project" value="InterPro"/>
</dbReference>
<dbReference type="GO" id="GO:0016192">
    <property type="term" value="P:vesicle-mediated transport"/>
    <property type="evidence" value="ECO:0007669"/>
    <property type="project" value="UniProtKB-KW"/>
</dbReference>
<name>B8MEI4_TALSN</name>
<feature type="compositionally biased region" description="Acidic residues" evidence="11">
    <location>
        <begin position="253"/>
        <end position="264"/>
    </location>
</feature>
<dbReference type="GO" id="GO:0006621">
    <property type="term" value="P:protein retention in ER lumen"/>
    <property type="evidence" value="ECO:0007669"/>
    <property type="project" value="InterPro"/>
</dbReference>
<evidence type="ECO:0000313" key="14">
    <source>
        <dbReference type="Proteomes" id="UP000001745"/>
    </source>
</evidence>
<dbReference type="InterPro" id="IPR000133">
    <property type="entry name" value="ER_ret_rcpt"/>
</dbReference>
<sequence>MPMNVFRILGDLAHISSKCILIWAIHRNRSSEGVSLLTQILYALVFLTRYLDIFHQWSMEYAYNIFFKLFYILSSIYIIVLMTYFFPRTRERERSWKLAAWCVLGALIGAPISLLIWAAASHRSYPSFWFTETLWAFSIILESVCVLPQLLLLRQTTVPTVIDSYYLITLGSYRALYILNWLVRGFGPEHYWDPIADFFGVVQTLLYLDFAWVYYTRQRVKLRRGGIVDSDDLRKSWFVGKILNSQRIHNQDEEQEPLDPEAEGDEHTRSRWGARGISVSADDTLENHDRHSPE</sequence>
<reference evidence="14" key="1">
    <citation type="journal article" date="2015" name="Genome Announc.">
        <title>Genome sequence of the AIDS-associated pathogen Penicillium marneffei (ATCC18224) and its near taxonomic relative Talaromyces stipitatus (ATCC10500).</title>
        <authorList>
            <person name="Nierman W.C."/>
            <person name="Fedorova-Abrams N.D."/>
            <person name="Andrianopoulos A."/>
        </authorList>
    </citation>
    <scope>NUCLEOTIDE SEQUENCE [LARGE SCALE GENOMIC DNA]</scope>
    <source>
        <strain evidence="14">ATCC 10500 / CBS 375.48 / QM 6759 / NRRL 1006</strain>
    </source>
</reference>
<dbReference type="STRING" id="441959.B8MEI4"/>
<gene>
    <name evidence="13" type="ORF">TSTA_016860</name>
</gene>
<keyword evidence="5" id="KW-0256">Endoplasmic reticulum</keyword>
<dbReference type="VEuPathDB" id="FungiDB:TSTA_016860"/>
<evidence type="ECO:0000256" key="12">
    <source>
        <dbReference type="SAM" id="Phobius"/>
    </source>
</evidence>
<feature type="transmembrane region" description="Helical" evidence="12">
    <location>
        <begin position="98"/>
        <end position="119"/>
    </location>
</feature>
<feature type="compositionally biased region" description="Basic and acidic residues" evidence="11">
    <location>
        <begin position="285"/>
        <end position="294"/>
    </location>
</feature>
<evidence type="ECO:0000256" key="9">
    <source>
        <dbReference type="ARBA" id="ARBA00023136"/>
    </source>
</evidence>
<keyword evidence="8 12" id="KW-1133">Transmembrane helix</keyword>
<dbReference type="GO" id="GO:0015031">
    <property type="term" value="P:protein transport"/>
    <property type="evidence" value="ECO:0007669"/>
    <property type="project" value="UniProtKB-KW"/>
</dbReference>
<feature type="transmembrane region" description="Helical" evidence="12">
    <location>
        <begin position="165"/>
        <end position="183"/>
    </location>
</feature>
<evidence type="ECO:0000256" key="6">
    <source>
        <dbReference type="ARBA" id="ARBA00022892"/>
    </source>
</evidence>
<evidence type="ECO:0000256" key="5">
    <source>
        <dbReference type="ARBA" id="ARBA00022824"/>
    </source>
</evidence>
<keyword evidence="7" id="KW-0653">Protein transport</keyword>
<evidence type="ECO:0000313" key="13">
    <source>
        <dbReference type="EMBL" id="EED16611.1"/>
    </source>
</evidence>
<feature type="transmembrane region" description="Helical" evidence="12">
    <location>
        <begin position="63"/>
        <end position="86"/>
    </location>
</feature>
<dbReference type="eggNOG" id="KOG3106">
    <property type="taxonomic scope" value="Eukaryota"/>
</dbReference>
<dbReference type="RefSeq" id="XP_002483845.1">
    <property type="nucleotide sequence ID" value="XM_002483800.1"/>
</dbReference>
<dbReference type="OrthoDB" id="7694678at2759"/>
<dbReference type="InParanoid" id="B8MEI4"/>
<keyword evidence="4 12" id="KW-0812">Transmembrane</keyword>
<keyword evidence="10 13" id="KW-0675">Receptor</keyword>
<dbReference type="Proteomes" id="UP000001745">
    <property type="component" value="Unassembled WGS sequence"/>
</dbReference>
<feature type="transmembrane region" description="Helical" evidence="12">
    <location>
        <begin position="134"/>
        <end position="153"/>
    </location>
</feature>
<comment type="similarity">
    <text evidence="2">Belongs to the ERD2 family.</text>
</comment>
<proteinExistence type="inferred from homology"/>
<feature type="transmembrane region" description="Helical" evidence="12">
    <location>
        <begin position="33"/>
        <end position="51"/>
    </location>
</feature>
<dbReference type="GO" id="GO:0005789">
    <property type="term" value="C:endoplasmic reticulum membrane"/>
    <property type="evidence" value="ECO:0007669"/>
    <property type="project" value="UniProtKB-SubCell"/>
</dbReference>
<evidence type="ECO:0000256" key="10">
    <source>
        <dbReference type="ARBA" id="ARBA00023170"/>
    </source>
</evidence>
<dbReference type="PhylomeDB" id="B8MEI4"/>